<accession>A0ABQ5FVW2</accession>
<keyword evidence="3" id="KW-1185">Reference proteome</keyword>
<evidence type="ECO:0000313" key="3">
    <source>
        <dbReference type="Proteomes" id="UP001151760"/>
    </source>
</evidence>
<feature type="region of interest" description="Disordered" evidence="1">
    <location>
        <begin position="40"/>
        <end position="88"/>
    </location>
</feature>
<dbReference type="EMBL" id="BQNB010017767">
    <property type="protein sequence ID" value="GJT66998.1"/>
    <property type="molecule type" value="Genomic_DNA"/>
</dbReference>
<comment type="caution">
    <text evidence="2">The sequence shown here is derived from an EMBL/GenBank/DDBJ whole genome shotgun (WGS) entry which is preliminary data.</text>
</comment>
<proteinExistence type="predicted"/>
<dbReference type="Proteomes" id="UP001151760">
    <property type="component" value="Unassembled WGS sequence"/>
</dbReference>
<name>A0ABQ5FVW2_9ASTR</name>
<reference evidence="2" key="1">
    <citation type="journal article" date="2022" name="Int. J. Mol. Sci.">
        <title>Draft Genome of Tanacetum Coccineum: Genomic Comparison of Closely Related Tanacetum-Family Plants.</title>
        <authorList>
            <person name="Yamashiro T."/>
            <person name="Shiraishi A."/>
            <person name="Nakayama K."/>
            <person name="Satake H."/>
        </authorList>
    </citation>
    <scope>NUCLEOTIDE SEQUENCE</scope>
</reference>
<evidence type="ECO:0000256" key="1">
    <source>
        <dbReference type="SAM" id="MobiDB-lite"/>
    </source>
</evidence>
<sequence>MLETGQRARSYDGRDPGHLLSSEICRVLAGQARDVLAIPEPQCTHTTDVDESQHEVGSRRGGGGDEDDEPGEDEDAGEDEDVDGDVDS</sequence>
<reference evidence="2" key="2">
    <citation type="submission" date="2022-01" db="EMBL/GenBank/DDBJ databases">
        <authorList>
            <person name="Yamashiro T."/>
            <person name="Shiraishi A."/>
            <person name="Satake H."/>
            <person name="Nakayama K."/>
        </authorList>
    </citation>
    <scope>NUCLEOTIDE SEQUENCE</scope>
</reference>
<evidence type="ECO:0000313" key="2">
    <source>
        <dbReference type="EMBL" id="GJT66998.1"/>
    </source>
</evidence>
<feature type="compositionally biased region" description="Basic and acidic residues" evidence="1">
    <location>
        <begin position="47"/>
        <end position="58"/>
    </location>
</feature>
<gene>
    <name evidence="2" type="ORF">Tco_1018478</name>
</gene>
<protein>
    <submittedName>
        <fullName evidence="2">Uncharacterized protein</fullName>
    </submittedName>
</protein>
<feature type="compositionally biased region" description="Acidic residues" evidence="1">
    <location>
        <begin position="64"/>
        <end position="88"/>
    </location>
</feature>
<organism evidence="2 3">
    <name type="scientific">Tanacetum coccineum</name>
    <dbReference type="NCBI Taxonomy" id="301880"/>
    <lineage>
        <taxon>Eukaryota</taxon>
        <taxon>Viridiplantae</taxon>
        <taxon>Streptophyta</taxon>
        <taxon>Embryophyta</taxon>
        <taxon>Tracheophyta</taxon>
        <taxon>Spermatophyta</taxon>
        <taxon>Magnoliopsida</taxon>
        <taxon>eudicotyledons</taxon>
        <taxon>Gunneridae</taxon>
        <taxon>Pentapetalae</taxon>
        <taxon>asterids</taxon>
        <taxon>campanulids</taxon>
        <taxon>Asterales</taxon>
        <taxon>Asteraceae</taxon>
        <taxon>Asteroideae</taxon>
        <taxon>Anthemideae</taxon>
        <taxon>Anthemidinae</taxon>
        <taxon>Tanacetum</taxon>
    </lineage>
</organism>